<comment type="subcellular location">
    <subcellularLocation>
        <location evidence="2">Cytoplasm</location>
        <location evidence="2">Cytoskeleton</location>
        <location evidence="2">Cilium axoneme</location>
    </subcellularLocation>
</comment>
<dbReference type="Pfam" id="PF14926">
    <property type="entry name" value="CFAP300"/>
    <property type="match status" value="1"/>
</dbReference>
<evidence type="ECO:0000256" key="6">
    <source>
        <dbReference type="ARBA" id="ARBA00023212"/>
    </source>
</evidence>
<dbReference type="AlphaFoldDB" id="T1HT63"/>
<dbReference type="OMA" id="FYHCYGV"/>
<keyword evidence="9" id="KW-1185">Reference proteome</keyword>
<evidence type="ECO:0000256" key="3">
    <source>
        <dbReference type="ARBA" id="ARBA00009205"/>
    </source>
</evidence>
<dbReference type="Proteomes" id="UP000015103">
    <property type="component" value="Unassembled WGS sequence"/>
</dbReference>
<keyword evidence="5" id="KW-0963">Cytoplasm</keyword>
<organism evidence="8 9">
    <name type="scientific">Rhodnius prolixus</name>
    <name type="common">Triatomid bug</name>
    <dbReference type="NCBI Taxonomy" id="13249"/>
    <lineage>
        <taxon>Eukaryota</taxon>
        <taxon>Metazoa</taxon>
        <taxon>Ecdysozoa</taxon>
        <taxon>Arthropoda</taxon>
        <taxon>Hexapoda</taxon>
        <taxon>Insecta</taxon>
        <taxon>Pterygota</taxon>
        <taxon>Neoptera</taxon>
        <taxon>Paraneoptera</taxon>
        <taxon>Hemiptera</taxon>
        <taxon>Heteroptera</taxon>
        <taxon>Panheteroptera</taxon>
        <taxon>Cimicomorpha</taxon>
        <taxon>Reduviidae</taxon>
        <taxon>Triatominae</taxon>
        <taxon>Rhodnius</taxon>
    </lineage>
</organism>
<evidence type="ECO:0000313" key="9">
    <source>
        <dbReference type="Proteomes" id="UP000015103"/>
    </source>
</evidence>
<protein>
    <recommendedName>
        <fullName evidence="4">Cilia- and flagella-associated protein 300</fullName>
    </recommendedName>
</protein>
<comment type="function">
    <text evidence="1">Cilium- and flagellum-specific protein that plays a role in axonemal structure organization and motility. May play a role in outer and inner dynein arm assembly.</text>
</comment>
<evidence type="ECO:0000256" key="1">
    <source>
        <dbReference type="ARBA" id="ARBA00002404"/>
    </source>
</evidence>
<dbReference type="VEuPathDB" id="VectorBase:RPRC007233"/>
<name>T1HT63_RHOPR</name>
<sequence length="266" mass="30839">MAGNKMQSGNFNFVHLPKKEFQCLQKKSNLTYLMKWSLKGNIKVKYYNFNEKFLPCQKQEFVESFFSDPNVCATFETVKSGTWNILRKPANEISFQQIPCTVTSMDFFSRITAPDNGITYQGSIKQCMEETIDGFYVNDNLRALFLDPSSEYFNLYSSSERREFIFLLMMLFTLGGKYCQQEIEIQPYLDMTRETYKELISVHRGAKENEINIRTTVLKVVAYGKDHEAICPVDPGNKQNVVYLIIDDFKRQVAVLTHQDSGNVFL</sequence>
<evidence type="ECO:0000256" key="2">
    <source>
        <dbReference type="ARBA" id="ARBA00004430"/>
    </source>
</evidence>
<evidence type="ECO:0000256" key="5">
    <source>
        <dbReference type="ARBA" id="ARBA00022490"/>
    </source>
</evidence>
<dbReference type="GO" id="GO:0005930">
    <property type="term" value="C:axoneme"/>
    <property type="evidence" value="ECO:0007669"/>
    <property type="project" value="UniProtKB-SubCell"/>
</dbReference>
<keyword evidence="6" id="KW-0206">Cytoskeleton</keyword>
<dbReference type="InParanoid" id="T1HT63"/>
<dbReference type="HOGENOM" id="CLU_068703_0_0_1"/>
<dbReference type="RefSeq" id="XP_073972074.1">
    <property type="nucleotide sequence ID" value="XM_074115973.1"/>
</dbReference>
<reference evidence="8" key="1">
    <citation type="submission" date="2015-05" db="UniProtKB">
        <authorList>
            <consortium name="EnsemblMetazoa"/>
        </authorList>
    </citation>
    <scope>IDENTIFICATION</scope>
</reference>
<keyword evidence="7" id="KW-0966">Cell projection</keyword>
<dbReference type="EnsemblMetazoa" id="RPRC007233-RA">
    <property type="protein sequence ID" value="RPRC007233-PA"/>
    <property type="gene ID" value="RPRC007233"/>
</dbReference>
<dbReference type="STRING" id="13249.T1HT63"/>
<dbReference type="PANTHER" id="PTHR31078">
    <property type="entry name" value="CILIA- AND FLAGELLA-ASSOCIATED PROTEIN 300"/>
    <property type="match status" value="1"/>
</dbReference>
<dbReference type="PANTHER" id="PTHR31078:SF1">
    <property type="entry name" value="CILIA- AND FLAGELLA-ASSOCIATED PROTEIN 300"/>
    <property type="match status" value="1"/>
</dbReference>
<dbReference type="InterPro" id="IPR029416">
    <property type="entry name" value="CFAP300"/>
</dbReference>
<evidence type="ECO:0000313" key="8">
    <source>
        <dbReference type="EnsemblMetazoa" id="RPRC007233-PA"/>
    </source>
</evidence>
<dbReference type="GeneID" id="141447978"/>
<dbReference type="EMBL" id="ACPB03015581">
    <property type="status" value="NOT_ANNOTATED_CDS"/>
    <property type="molecule type" value="Genomic_DNA"/>
</dbReference>
<dbReference type="eggNOG" id="ENOG502QUFH">
    <property type="taxonomic scope" value="Eukaryota"/>
</dbReference>
<comment type="similarity">
    <text evidence="3">Belongs to the CFAP300 family.</text>
</comment>
<accession>T1HT63</accession>
<proteinExistence type="inferred from homology"/>
<evidence type="ECO:0000256" key="4">
    <source>
        <dbReference type="ARBA" id="ARBA00022174"/>
    </source>
</evidence>
<evidence type="ECO:0000256" key="7">
    <source>
        <dbReference type="ARBA" id="ARBA00023273"/>
    </source>
</evidence>